<dbReference type="GO" id="GO:0004061">
    <property type="term" value="F:arylformamidase activity"/>
    <property type="evidence" value="ECO:0007669"/>
    <property type="project" value="InterPro"/>
</dbReference>
<dbReference type="InterPro" id="IPR007325">
    <property type="entry name" value="KFase/CYL"/>
</dbReference>
<dbReference type="InterPro" id="IPR037175">
    <property type="entry name" value="KFase_sf"/>
</dbReference>
<dbReference type="EMBL" id="KQ086047">
    <property type="protein sequence ID" value="KLO09709.1"/>
    <property type="molecule type" value="Genomic_DNA"/>
</dbReference>
<reference evidence="2 3" key="1">
    <citation type="submission" date="2015-04" db="EMBL/GenBank/DDBJ databases">
        <title>Complete genome sequence of Schizopora paradoxa KUC8140, a cosmopolitan wood degrader in East Asia.</title>
        <authorList>
            <consortium name="DOE Joint Genome Institute"/>
            <person name="Min B."/>
            <person name="Park H."/>
            <person name="Jang Y."/>
            <person name="Kim J.-J."/>
            <person name="Kim K.H."/>
            <person name="Pangilinan J."/>
            <person name="Lipzen A."/>
            <person name="Riley R."/>
            <person name="Grigoriev I.V."/>
            <person name="Spatafora J.W."/>
            <person name="Choi I.-G."/>
        </authorList>
    </citation>
    <scope>NUCLEOTIDE SEQUENCE [LARGE SCALE GENOMIC DNA]</scope>
    <source>
        <strain evidence="2 3">KUC8140</strain>
    </source>
</reference>
<dbReference type="SUPFAM" id="SSF102198">
    <property type="entry name" value="Putative cyclase"/>
    <property type="match status" value="1"/>
</dbReference>
<dbReference type="Proteomes" id="UP000053477">
    <property type="component" value="Unassembled WGS sequence"/>
</dbReference>
<dbReference type="InParanoid" id="A0A0H2RD25"/>
<dbReference type="PANTHER" id="PTHR31118:SF12">
    <property type="entry name" value="CYCLASE-LIKE PROTEIN 2"/>
    <property type="match status" value="1"/>
</dbReference>
<dbReference type="Pfam" id="PF04199">
    <property type="entry name" value="Cyclase"/>
    <property type="match status" value="1"/>
</dbReference>
<name>A0A0H2RD25_9AGAM</name>
<sequence>MKIVDLSHPIEPAMQIYPGDPVFSCCPAATLEKHGFNVTSFSMGSHTGTHLDAPFHFFDDGKKVDALSLGDLVGPVVVLRADRAPASAGGLGPRPRQLLTWDDLVRHSDPESFQKLEKGGARIVFIRTGWAAHWKTPRYLEHPFLERRVAEELLRRGVRVVGVDTLSPDETPQEGEEGEGGFGVHEVLLREGAVIVENLNLQGLEELPEGALIASLLPLKIEGCDGSPIRAVAWSVQV</sequence>
<protein>
    <submittedName>
        <fullName evidence="2">Putative cyclase</fullName>
    </submittedName>
</protein>
<dbReference type="GO" id="GO:0019441">
    <property type="term" value="P:L-tryptophan catabolic process to kynurenine"/>
    <property type="evidence" value="ECO:0007669"/>
    <property type="project" value="InterPro"/>
</dbReference>
<keyword evidence="3" id="KW-1185">Reference proteome</keyword>
<comment type="similarity">
    <text evidence="1">Belongs to the Cyclase 1 superfamily.</text>
</comment>
<gene>
    <name evidence="2" type="ORF">SCHPADRAFT_907537</name>
</gene>
<dbReference type="AlphaFoldDB" id="A0A0H2RD25"/>
<proteinExistence type="inferred from homology"/>
<evidence type="ECO:0000256" key="1">
    <source>
        <dbReference type="ARBA" id="ARBA00007865"/>
    </source>
</evidence>
<dbReference type="Gene3D" id="3.50.30.50">
    <property type="entry name" value="Putative cyclase"/>
    <property type="match status" value="1"/>
</dbReference>
<dbReference type="OrthoDB" id="7108654at2759"/>
<dbReference type="STRING" id="27342.A0A0H2RD25"/>
<evidence type="ECO:0000313" key="2">
    <source>
        <dbReference type="EMBL" id="KLO09709.1"/>
    </source>
</evidence>
<accession>A0A0H2RD25</accession>
<dbReference type="PANTHER" id="PTHR31118">
    <property type="entry name" value="CYCLASE-LIKE PROTEIN 2"/>
    <property type="match status" value="1"/>
</dbReference>
<evidence type="ECO:0000313" key="3">
    <source>
        <dbReference type="Proteomes" id="UP000053477"/>
    </source>
</evidence>
<organism evidence="2 3">
    <name type="scientific">Schizopora paradoxa</name>
    <dbReference type="NCBI Taxonomy" id="27342"/>
    <lineage>
        <taxon>Eukaryota</taxon>
        <taxon>Fungi</taxon>
        <taxon>Dikarya</taxon>
        <taxon>Basidiomycota</taxon>
        <taxon>Agaricomycotina</taxon>
        <taxon>Agaricomycetes</taxon>
        <taxon>Hymenochaetales</taxon>
        <taxon>Schizoporaceae</taxon>
        <taxon>Schizopora</taxon>
    </lineage>
</organism>